<keyword evidence="3" id="KW-1185">Reference proteome</keyword>
<evidence type="ECO:0000313" key="3">
    <source>
        <dbReference type="Proteomes" id="UP000479938"/>
    </source>
</evidence>
<name>A0A6J4G9B3_9FLAO</name>
<dbReference type="NCBIfam" id="NF033708">
    <property type="entry name" value="T9SS_Cterm_ChiA"/>
    <property type="match status" value="1"/>
</dbReference>
<feature type="region of interest" description="Disordered" evidence="1">
    <location>
        <begin position="44"/>
        <end position="63"/>
    </location>
</feature>
<gene>
    <name evidence="2" type="ORF">FLA105534_00605</name>
</gene>
<reference evidence="2 3" key="1">
    <citation type="submission" date="2020-02" db="EMBL/GenBank/DDBJ databases">
        <authorList>
            <person name="Criscuolo A."/>
        </authorList>
    </citation>
    <scope>NUCLEOTIDE SEQUENCE [LARGE SCALE GENOMIC DNA]</scope>
    <source>
        <strain evidence="2">CIP105534</strain>
    </source>
</reference>
<organism evidence="2 3">
    <name type="scientific">Flavobacterium bizetiae</name>
    <dbReference type="NCBI Taxonomy" id="2704140"/>
    <lineage>
        <taxon>Bacteria</taxon>
        <taxon>Pseudomonadati</taxon>
        <taxon>Bacteroidota</taxon>
        <taxon>Flavobacteriia</taxon>
        <taxon>Flavobacteriales</taxon>
        <taxon>Flavobacteriaceae</taxon>
        <taxon>Flavobacterium</taxon>
    </lineage>
</organism>
<accession>A0A6J4G9B3</accession>
<proteinExistence type="predicted"/>
<dbReference type="AlphaFoldDB" id="A0A6J4G9B3"/>
<dbReference type="EMBL" id="CADCSU010000040">
    <property type="protein sequence ID" value="CAA9195364.1"/>
    <property type="molecule type" value="Genomic_DNA"/>
</dbReference>
<evidence type="ECO:0000313" key="2">
    <source>
        <dbReference type="EMBL" id="CAA9195364.1"/>
    </source>
</evidence>
<sequence length="327" mass="36708">MGTLYFWTHNTSPDNTDPTKPNIYYYTSNDYAVFNLSGSVTTREALSDPTADPNDNKPTGSIASGQGFFLRTLTNTPIKFTNEMRIAGTNNSQFFKTNNTTAVRDRLWLDFKNAKGAFKQILIGYFDEATNSFDNNYDATTLNGNPYVDFYSINESKKLTIQGRALPFENSDLIPLGYKSTIDGEFTIAIDRAEGALSKQAIYLEDKKTGAIHNLNTSDYNFIAEIGTFAERFVLRYTNKTLGTGDFENIEDGILVSVKNKTIDVLSSLENIKDVTIFDITGKTLYSKNKVSNTELQIQNLPFSNQVLLVKVTLDNDFITTRKIIFQ</sequence>
<evidence type="ECO:0000256" key="1">
    <source>
        <dbReference type="SAM" id="MobiDB-lite"/>
    </source>
</evidence>
<dbReference type="Proteomes" id="UP000479938">
    <property type="component" value="Unassembled WGS sequence"/>
</dbReference>
<evidence type="ECO:0008006" key="4">
    <source>
        <dbReference type="Google" id="ProtNLM"/>
    </source>
</evidence>
<protein>
    <recommendedName>
        <fullName evidence="4">Secretion system C-terminal sorting domain-containing protein</fullName>
    </recommendedName>
</protein>